<gene>
    <name evidence="1" type="ORF">GCM10010411_56020</name>
</gene>
<evidence type="ECO:0000313" key="2">
    <source>
        <dbReference type="Proteomes" id="UP001501509"/>
    </source>
</evidence>
<proteinExistence type="predicted"/>
<dbReference type="Proteomes" id="UP001501509">
    <property type="component" value="Unassembled WGS sequence"/>
</dbReference>
<comment type="caution">
    <text evidence="1">The sequence shown here is derived from an EMBL/GenBank/DDBJ whole genome shotgun (WGS) entry which is preliminary data.</text>
</comment>
<dbReference type="RefSeq" id="WP_344545438.1">
    <property type="nucleotide sequence ID" value="NZ_BAAATD010000008.1"/>
</dbReference>
<name>A0ABN3Q2N8_9ACTN</name>
<dbReference type="SUPFAM" id="SSF52540">
    <property type="entry name" value="P-loop containing nucleoside triphosphate hydrolases"/>
    <property type="match status" value="1"/>
</dbReference>
<evidence type="ECO:0008006" key="3">
    <source>
        <dbReference type="Google" id="ProtNLM"/>
    </source>
</evidence>
<sequence length="248" mass="27970">MEITRATRHFDLRFVPLTSFAVRSDHPKGCCAQMTPLAHSRDDHRFAQAPGPATNDPTPRFIVLEGLSCTGKSTIAPLLAERLGAVQLDTLVPDYEPVRRHIDATGSVPERLHFWLMANYAISRKVRDLLASGWSVVIESYFHRTLATHGALGVQDLPTIDWSEAQRPDAAVQLTVSEEQRRRRYQERDLHNGVSLWSRRIEANVEQVRRIYLSFGLTAFDTDGLGPMQVVDGLQQLLRTKLCGRHHA</sequence>
<dbReference type="EMBL" id="BAAATD010000008">
    <property type="protein sequence ID" value="GAA2613917.1"/>
    <property type="molecule type" value="Genomic_DNA"/>
</dbReference>
<dbReference type="InterPro" id="IPR027417">
    <property type="entry name" value="P-loop_NTPase"/>
</dbReference>
<accession>A0ABN3Q2N8</accession>
<protein>
    <recommendedName>
        <fullName evidence="3">Thymidylate kinase</fullName>
    </recommendedName>
</protein>
<evidence type="ECO:0000313" key="1">
    <source>
        <dbReference type="EMBL" id="GAA2613917.1"/>
    </source>
</evidence>
<organism evidence="1 2">
    <name type="scientific">Actinomadura fulvescens</name>
    <dbReference type="NCBI Taxonomy" id="46160"/>
    <lineage>
        <taxon>Bacteria</taxon>
        <taxon>Bacillati</taxon>
        <taxon>Actinomycetota</taxon>
        <taxon>Actinomycetes</taxon>
        <taxon>Streptosporangiales</taxon>
        <taxon>Thermomonosporaceae</taxon>
        <taxon>Actinomadura</taxon>
    </lineage>
</organism>
<reference evidence="1 2" key="1">
    <citation type="journal article" date="2019" name="Int. J. Syst. Evol. Microbiol.">
        <title>The Global Catalogue of Microorganisms (GCM) 10K type strain sequencing project: providing services to taxonomists for standard genome sequencing and annotation.</title>
        <authorList>
            <consortium name="The Broad Institute Genomics Platform"/>
            <consortium name="The Broad Institute Genome Sequencing Center for Infectious Disease"/>
            <person name="Wu L."/>
            <person name="Ma J."/>
        </authorList>
    </citation>
    <scope>NUCLEOTIDE SEQUENCE [LARGE SCALE GENOMIC DNA]</scope>
    <source>
        <strain evidence="1 2">JCM 6833</strain>
    </source>
</reference>
<dbReference type="Gene3D" id="3.40.50.300">
    <property type="entry name" value="P-loop containing nucleotide triphosphate hydrolases"/>
    <property type="match status" value="1"/>
</dbReference>
<dbReference type="Pfam" id="PF13671">
    <property type="entry name" value="AAA_33"/>
    <property type="match status" value="1"/>
</dbReference>
<keyword evidence="2" id="KW-1185">Reference proteome</keyword>